<gene>
    <name evidence="1" type="ORF">UFOPK1726_00427</name>
</gene>
<name>A0A6J6EGK5_9ZZZZ</name>
<sequence>MVWNEENSDDHKIECSGIPYFYWCLIIRFTEIHGDTIRMSRRIKNFYYDAAASERESFVIETSYYSSNDTEKMHIDIETSRYYSEYVDNDHGISHFKLYRKDVGVRVYLYTFEASIGTIITPEIIDKIGDFFCNVVMKYGVYLGEPLPQVAPGLKVMSLGITLIDPSIKKKYIE</sequence>
<reference evidence="1" key="1">
    <citation type="submission" date="2020-05" db="EMBL/GenBank/DDBJ databases">
        <authorList>
            <person name="Chiriac C."/>
            <person name="Salcher M."/>
            <person name="Ghai R."/>
            <person name="Kavagutti S V."/>
        </authorList>
    </citation>
    <scope>NUCLEOTIDE SEQUENCE</scope>
</reference>
<dbReference type="AlphaFoldDB" id="A0A6J6EGK5"/>
<protein>
    <submittedName>
        <fullName evidence="1">Unannotated protein</fullName>
    </submittedName>
</protein>
<accession>A0A6J6EGK5</accession>
<proteinExistence type="predicted"/>
<dbReference type="EMBL" id="CAEZTT010000034">
    <property type="protein sequence ID" value="CAB4573433.1"/>
    <property type="molecule type" value="Genomic_DNA"/>
</dbReference>
<organism evidence="1">
    <name type="scientific">freshwater metagenome</name>
    <dbReference type="NCBI Taxonomy" id="449393"/>
    <lineage>
        <taxon>unclassified sequences</taxon>
        <taxon>metagenomes</taxon>
        <taxon>ecological metagenomes</taxon>
    </lineage>
</organism>
<evidence type="ECO:0000313" key="1">
    <source>
        <dbReference type="EMBL" id="CAB4573433.1"/>
    </source>
</evidence>